<accession>A0AA88YAY1</accession>
<organism evidence="2 3">
    <name type="scientific">Pinctada imbricata</name>
    <name type="common">Atlantic pearl-oyster</name>
    <name type="synonym">Pinctada martensii</name>
    <dbReference type="NCBI Taxonomy" id="66713"/>
    <lineage>
        <taxon>Eukaryota</taxon>
        <taxon>Metazoa</taxon>
        <taxon>Spiralia</taxon>
        <taxon>Lophotrochozoa</taxon>
        <taxon>Mollusca</taxon>
        <taxon>Bivalvia</taxon>
        <taxon>Autobranchia</taxon>
        <taxon>Pteriomorphia</taxon>
        <taxon>Pterioida</taxon>
        <taxon>Pterioidea</taxon>
        <taxon>Pteriidae</taxon>
        <taxon>Pinctada</taxon>
    </lineage>
</organism>
<dbReference type="SUPFAM" id="SSF49899">
    <property type="entry name" value="Concanavalin A-like lectins/glucanases"/>
    <property type="match status" value="1"/>
</dbReference>
<keyword evidence="3" id="KW-1185">Reference proteome</keyword>
<dbReference type="Proteomes" id="UP001186944">
    <property type="component" value="Unassembled WGS sequence"/>
</dbReference>
<evidence type="ECO:0000313" key="2">
    <source>
        <dbReference type="EMBL" id="KAK3101605.1"/>
    </source>
</evidence>
<feature type="compositionally biased region" description="Low complexity" evidence="1">
    <location>
        <begin position="205"/>
        <end position="221"/>
    </location>
</feature>
<evidence type="ECO:0000256" key="1">
    <source>
        <dbReference type="SAM" id="MobiDB-lite"/>
    </source>
</evidence>
<feature type="region of interest" description="Disordered" evidence="1">
    <location>
        <begin position="171"/>
        <end position="265"/>
    </location>
</feature>
<feature type="compositionally biased region" description="Polar residues" evidence="1">
    <location>
        <begin position="251"/>
        <end position="263"/>
    </location>
</feature>
<comment type="caution">
    <text evidence="2">The sequence shown here is derived from an EMBL/GenBank/DDBJ whole genome shotgun (WGS) entry which is preliminary data.</text>
</comment>
<sequence>MNQNQSPRHLMAALLGGQIFNGNAGIMSTQDNGMAARRQNARIQFRDSGKTMVRVGVDQAVDNPSVVGGTIVDPPPQIPPMERTNIGFEDRTNTAKIPSTLSGSVVDRSMSGARFGFQDGASLRGQVQGMGRDGGILSSGFASGGPALGGSMIGPDRGMPLRFQDGTPFLQTDPRSSLRPFSGSSLTEAGGTRPFTLPPFVDSSLTPTDRTRPLTLPPFTDNSLTDRVRTGSLPMPSVTSGSPREIGGTRPMTSPQFGGSSLRGTVDISGSPREIGGTRPMTLPQFGGSSLRGGVACFNGKSALAIPKYANMDLGTYFYATFKYKHDEPTEKTQALLYNGDCNVKPSMVLGSKTDGIFFNMKTTTGEVHTLFAPTNVPPTEWRTASVVIDGSNVVLKTDDFTEKLSFSGGVARSKCGLKIGWGQEYTNFVGCIDEFKLYRCRPEEPPKKRQDIYPEINMMNSG</sequence>
<reference evidence="2" key="1">
    <citation type="submission" date="2019-08" db="EMBL/GenBank/DDBJ databases">
        <title>The improved chromosome-level genome for the pearl oyster Pinctada fucata martensii using PacBio sequencing and Hi-C.</title>
        <authorList>
            <person name="Zheng Z."/>
        </authorList>
    </citation>
    <scope>NUCLEOTIDE SEQUENCE</scope>
    <source>
        <strain evidence="2">ZZ-2019</strain>
        <tissue evidence="2">Adductor muscle</tissue>
    </source>
</reference>
<dbReference type="InterPro" id="IPR013320">
    <property type="entry name" value="ConA-like_dom_sf"/>
</dbReference>
<name>A0AA88YAY1_PINIB</name>
<proteinExistence type="predicted"/>
<dbReference type="Gene3D" id="2.60.120.200">
    <property type="match status" value="1"/>
</dbReference>
<dbReference type="AlphaFoldDB" id="A0AA88YAY1"/>
<evidence type="ECO:0000313" key="3">
    <source>
        <dbReference type="Proteomes" id="UP001186944"/>
    </source>
</evidence>
<dbReference type="EMBL" id="VSWD01000005">
    <property type="protein sequence ID" value="KAK3101605.1"/>
    <property type="molecule type" value="Genomic_DNA"/>
</dbReference>
<gene>
    <name evidence="2" type="ORF">FSP39_004792</name>
</gene>
<protein>
    <submittedName>
        <fullName evidence="2">Uncharacterized protein</fullName>
    </submittedName>
</protein>